<evidence type="ECO:0000313" key="1">
    <source>
        <dbReference type="EMBL" id="EMM98642.1"/>
    </source>
</evidence>
<name>A0ABN0IWQ3_9LEPT</name>
<sequence>MIKLTVLNFIEMSNAKAIIMLRSAREQHLSLKNPEVE</sequence>
<accession>A0ABN0IWQ3</accession>
<dbReference type="Proteomes" id="UP000012099">
    <property type="component" value="Unassembled WGS sequence"/>
</dbReference>
<gene>
    <name evidence="1" type="ORF">LEP1GSC035_0932</name>
</gene>
<comment type="caution">
    <text evidence="1">The sequence shown here is derived from an EMBL/GenBank/DDBJ whole genome shotgun (WGS) entry which is preliminary data.</text>
</comment>
<reference evidence="1 2" key="1">
    <citation type="submission" date="2013-01" db="EMBL/GenBank/DDBJ databases">
        <authorList>
            <person name="Harkins D.M."/>
            <person name="Durkin A.S."/>
            <person name="Brinkac L.M."/>
            <person name="Haft D.H."/>
            <person name="Selengut J.D."/>
            <person name="Sanka R."/>
            <person name="DePew J."/>
            <person name="Purushe J."/>
            <person name="Whelen A.C."/>
            <person name="Vinetz J.M."/>
            <person name="Sutton G.G."/>
            <person name="Nierman W.C."/>
            <person name="Fouts D.E."/>
        </authorList>
    </citation>
    <scope>NUCLEOTIDE SEQUENCE [LARGE SCALE GENOMIC DNA]</scope>
    <source>
        <strain evidence="1 2">2007001578</strain>
    </source>
</reference>
<evidence type="ECO:0000313" key="2">
    <source>
        <dbReference type="Proteomes" id="UP000012099"/>
    </source>
</evidence>
<protein>
    <submittedName>
        <fullName evidence="1">Uncharacterized protein</fullName>
    </submittedName>
</protein>
<proteinExistence type="predicted"/>
<organism evidence="1 2">
    <name type="scientific">Leptospira noguchii str. 2007001578</name>
    <dbReference type="NCBI Taxonomy" id="1049974"/>
    <lineage>
        <taxon>Bacteria</taxon>
        <taxon>Pseudomonadati</taxon>
        <taxon>Spirochaetota</taxon>
        <taxon>Spirochaetia</taxon>
        <taxon>Leptospirales</taxon>
        <taxon>Leptospiraceae</taxon>
        <taxon>Leptospira</taxon>
    </lineage>
</organism>
<keyword evidence="2" id="KW-1185">Reference proteome</keyword>
<dbReference type="EMBL" id="AHMH02000145">
    <property type="protein sequence ID" value="EMM98642.1"/>
    <property type="molecule type" value="Genomic_DNA"/>
</dbReference>